<keyword evidence="6" id="KW-0411">Iron-sulfur</keyword>
<evidence type="ECO:0000256" key="5">
    <source>
        <dbReference type="ARBA" id="ARBA00023004"/>
    </source>
</evidence>
<dbReference type="AlphaFoldDB" id="A0A1W1XPN5"/>
<proteinExistence type="predicted"/>
<dbReference type="PROSITE" id="PS51318">
    <property type="entry name" value="TAT"/>
    <property type="match status" value="1"/>
</dbReference>
<feature type="domain" description="Radical SAM core" evidence="7">
    <location>
        <begin position="109"/>
        <end position="325"/>
    </location>
</feature>
<dbReference type="PROSITE" id="PS51918">
    <property type="entry name" value="RADICAL_SAM"/>
    <property type="match status" value="1"/>
</dbReference>
<dbReference type="InterPro" id="IPR007197">
    <property type="entry name" value="rSAM"/>
</dbReference>
<dbReference type="PANTHER" id="PTHR30352">
    <property type="entry name" value="PYRUVATE FORMATE-LYASE-ACTIVATING ENZYME"/>
    <property type="match status" value="1"/>
</dbReference>
<dbReference type="InterPro" id="IPR013785">
    <property type="entry name" value="Aldolase_TIM"/>
</dbReference>
<evidence type="ECO:0000256" key="1">
    <source>
        <dbReference type="ARBA" id="ARBA00001966"/>
    </source>
</evidence>
<keyword evidence="3" id="KW-0949">S-adenosyl-L-methionine</keyword>
<evidence type="ECO:0000256" key="4">
    <source>
        <dbReference type="ARBA" id="ARBA00022723"/>
    </source>
</evidence>
<dbReference type="OrthoDB" id="9778883at2"/>
<dbReference type="GO" id="GO:0016829">
    <property type="term" value="F:lyase activity"/>
    <property type="evidence" value="ECO:0007669"/>
    <property type="project" value="UniProtKB-KW"/>
</dbReference>
<dbReference type="SFLD" id="SFLDG01101">
    <property type="entry name" value="Uncharacterised_Radical_SAM_Su"/>
    <property type="match status" value="1"/>
</dbReference>
<dbReference type="InterPro" id="IPR058240">
    <property type="entry name" value="rSAM_sf"/>
</dbReference>
<keyword evidence="4" id="KW-0479">Metal-binding</keyword>
<organism evidence="8 9">
    <name type="scientific">Desulfacinum hydrothermale DSM 13146</name>
    <dbReference type="NCBI Taxonomy" id="1121390"/>
    <lineage>
        <taxon>Bacteria</taxon>
        <taxon>Pseudomonadati</taxon>
        <taxon>Thermodesulfobacteriota</taxon>
        <taxon>Syntrophobacteria</taxon>
        <taxon>Syntrophobacterales</taxon>
        <taxon>Syntrophobacteraceae</taxon>
        <taxon>Desulfacinum</taxon>
    </lineage>
</organism>
<evidence type="ECO:0000259" key="7">
    <source>
        <dbReference type="PROSITE" id="PS51918"/>
    </source>
</evidence>
<name>A0A1W1XPN5_9BACT</name>
<evidence type="ECO:0000313" key="9">
    <source>
        <dbReference type="Proteomes" id="UP000192783"/>
    </source>
</evidence>
<dbReference type="InterPro" id="IPR027596">
    <property type="entry name" value="AmmeMemoSam_rS"/>
</dbReference>
<sequence length="390" mass="43518">MDRRSFLKAGLCAVCAGTLARPPGPSRAAEAATLRLKKGAVTPHPSPYFAPIGSGAIRCLLCPRHCEVDPGERGYCEVRENRNGTYYSLVYGNPCAVHVDPIEKKPFFHVLPTTRSFSIATAGCNFDCKFCQNWEISQARPEQTRNFLLTPDQVVQWALRTGCASIASTYVEPTIFMEYMIDIARNTRKAGLLKVMHSNGFVEKPPLEDLVPFLDAACIDLKGIRDAYYREMTEGWLEPVLDTLKHLKEAGVHTEIVNLIIPGKNDSQADIVDLCRWVRNELGSHIPIHFTRFYPRYKLQGLPPTPVATLERAHAIARREGLHFAYIGNVPGHPAESTYCPRCQTLVIRRVGYRTQLVHFRDGRCSKCQTPIPGIWKRPGTQETGDAAGG</sequence>
<dbReference type="Proteomes" id="UP000192783">
    <property type="component" value="Unassembled WGS sequence"/>
</dbReference>
<evidence type="ECO:0000256" key="3">
    <source>
        <dbReference type="ARBA" id="ARBA00022691"/>
    </source>
</evidence>
<keyword evidence="5" id="KW-0408">Iron</keyword>
<keyword evidence="8" id="KW-0670">Pyruvate</keyword>
<keyword evidence="2" id="KW-0004">4Fe-4S</keyword>
<gene>
    <name evidence="8" type="ORF">SAMN02746041_02444</name>
</gene>
<dbReference type="InterPro" id="IPR006311">
    <property type="entry name" value="TAT_signal"/>
</dbReference>
<dbReference type="SFLD" id="SFLDS00029">
    <property type="entry name" value="Radical_SAM"/>
    <property type="match status" value="1"/>
</dbReference>
<keyword evidence="8" id="KW-0456">Lyase</keyword>
<dbReference type="CDD" id="cd01335">
    <property type="entry name" value="Radical_SAM"/>
    <property type="match status" value="1"/>
</dbReference>
<protein>
    <submittedName>
        <fullName evidence="8">Pyruvate formate lyase activating enzyme</fullName>
    </submittedName>
</protein>
<reference evidence="8 9" key="1">
    <citation type="submission" date="2017-04" db="EMBL/GenBank/DDBJ databases">
        <authorList>
            <person name="Afonso C.L."/>
            <person name="Miller P.J."/>
            <person name="Scott M.A."/>
            <person name="Spackman E."/>
            <person name="Goraichik I."/>
            <person name="Dimitrov K.M."/>
            <person name="Suarez D.L."/>
            <person name="Swayne D.E."/>
        </authorList>
    </citation>
    <scope>NUCLEOTIDE SEQUENCE [LARGE SCALE GENOMIC DNA]</scope>
    <source>
        <strain evidence="8 9">DSM 13146</strain>
    </source>
</reference>
<dbReference type="Pfam" id="PF04055">
    <property type="entry name" value="Radical_SAM"/>
    <property type="match status" value="1"/>
</dbReference>
<evidence type="ECO:0000256" key="6">
    <source>
        <dbReference type="ARBA" id="ARBA00023014"/>
    </source>
</evidence>
<dbReference type="GO" id="GO:0051539">
    <property type="term" value="F:4 iron, 4 sulfur cluster binding"/>
    <property type="evidence" value="ECO:0007669"/>
    <property type="project" value="UniProtKB-KW"/>
</dbReference>
<evidence type="ECO:0000313" key="8">
    <source>
        <dbReference type="EMBL" id="SMC25834.1"/>
    </source>
</evidence>
<dbReference type="SUPFAM" id="SSF102114">
    <property type="entry name" value="Radical SAM enzymes"/>
    <property type="match status" value="1"/>
</dbReference>
<dbReference type="PANTHER" id="PTHR30352:SF5">
    <property type="entry name" value="PYRUVATE FORMATE-LYASE 1-ACTIVATING ENZYME"/>
    <property type="match status" value="1"/>
</dbReference>
<dbReference type="InterPro" id="IPR034457">
    <property type="entry name" value="Organic_radical-activating"/>
</dbReference>
<dbReference type="RefSeq" id="WP_084058172.1">
    <property type="nucleotide sequence ID" value="NZ_FWXF01000014.1"/>
</dbReference>
<keyword evidence="9" id="KW-1185">Reference proteome</keyword>
<evidence type="ECO:0000256" key="2">
    <source>
        <dbReference type="ARBA" id="ARBA00022485"/>
    </source>
</evidence>
<dbReference type="Gene3D" id="3.20.20.70">
    <property type="entry name" value="Aldolase class I"/>
    <property type="match status" value="1"/>
</dbReference>
<dbReference type="GO" id="GO:0046872">
    <property type="term" value="F:metal ion binding"/>
    <property type="evidence" value="ECO:0007669"/>
    <property type="project" value="UniProtKB-KW"/>
</dbReference>
<comment type="cofactor">
    <cofactor evidence="1">
        <name>[4Fe-4S] cluster</name>
        <dbReference type="ChEBI" id="CHEBI:49883"/>
    </cofactor>
</comment>
<dbReference type="EMBL" id="FWXF01000014">
    <property type="protein sequence ID" value="SMC25834.1"/>
    <property type="molecule type" value="Genomic_DNA"/>
</dbReference>
<dbReference type="STRING" id="1121390.SAMN02746041_02444"/>
<accession>A0A1W1XPN5</accession>
<dbReference type="NCBIfam" id="TIGR04337">
    <property type="entry name" value="AmmeMemoSam_rS"/>
    <property type="match status" value="1"/>
</dbReference>